<dbReference type="Proteomes" id="UP000008553">
    <property type="component" value="Unassembled WGS sequence"/>
</dbReference>
<dbReference type="GO" id="GO:0016887">
    <property type="term" value="F:ATP hydrolysis activity"/>
    <property type="evidence" value="ECO:0007669"/>
    <property type="project" value="InterPro"/>
</dbReference>
<keyword evidence="7 8" id="KW-0472">Membrane</keyword>
<evidence type="ECO:0000259" key="9">
    <source>
        <dbReference type="PROSITE" id="PS50893"/>
    </source>
</evidence>
<name>Q7RSZ4_PLAYO</name>
<dbReference type="PANTHER" id="PTHR48041">
    <property type="entry name" value="ABC TRANSPORTER G FAMILY MEMBER 28"/>
    <property type="match status" value="1"/>
</dbReference>
<dbReference type="InterPro" id="IPR017871">
    <property type="entry name" value="ABC_transporter-like_CS"/>
</dbReference>
<dbReference type="Gene3D" id="3.40.50.300">
    <property type="entry name" value="P-loop containing nucleotide triphosphate hydrolases"/>
    <property type="match status" value="1"/>
</dbReference>
<dbReference type="GO" id="GO:0140359">
    <property type="term" value="F:ABC-type transporter activity"/>
    <property type="evidence" value="ECO:0007669"/>
    <property type="project" value="InterPro"/>
</dbReference>
<keyword evidence="3 8" id="KW-0812">Transmembrane</keyword>
<dbReference type="Pfam" id="PF01061">
    <property type="entry name" value="ABC2_membrane"/>
    <property type="match status" value="1"/>
</dbReference>
<keyword evidence="11" id="KW-1185">Reference proteome</keyword>
<dbReference type="InterPro" id="IPR027417">
    <property type="entry name" value="P-loop_NTPase"/>
</dbReference>
<dbReference type="PANTHER" id="PTHR48041:SF139">
    <property type="entry name" value="PROTEIN SCARLET"/>
    <property type="match status" value="1"/>
</dbReference>
<dbReference type="STRING" id="73239.Q7RSZ4"/>
<dbReference type="SMART" id="SM00382">
    <property type="entry name" value="AAA"/>
    <property type="match status" value="1"/>
</dbReference>
<evidence type="ECO:0000256" key="2">
    <source>
        <dbReference type="ARBA" id="ARBA00022448"/>
    </source>
</evidence>
<dbReference type="PROSITE" id="PS00211">
    <property type="entry name" value="ABC_TRANSPORTER_1"/>
    <property type="match status" value="1"/>
</dbReference>
<protein>
    <submittedName>
        <fullName evidence="10">ABC transporter-like protein</fullName>
    </submittedName>
</protein>
<dbReference type="CDD" id="cd03213">
    <property type="entry name" value="ABCG_EPDR"/>
    <property type="match status" value="1"/>
</dbReference>
<dbReference type="GO" id="GO:0016020">
    <property type="term" value="C:membrane"/>
    <property type="evidence" value="ECO:0007669"/>
    <property type="project" value="UniProtKB-SubCell"/>
</dbReference>
<dbReference type="InterPro" id="IPR013525">
    <property type="entry name" value="ABC2_TM"/>
</dbReference>
<dbReference type="GO" id="GO:0005524">
    <property type="term" value="F:ATP binding"/>
    <property type="evidence" value="ECO:0007669"/>
    <property type="project" value="UniProtKB-KW"/>
</dbReference>
<dbReference type="InParanoid" id="Q7RSZ4"/>
<evidence type="ECO:0000256" key="6">
    <source>
        <dbReference type="ARBA" id="ARBA00022989"/>
    </source>
</evidence>
<dbReference type="InterPro" id="IPR003593">
    <property type="entry name" value="AAA+_ATPase"/>
</dbReference>
<feature type="transmembrane region" description="Helical" evidence="8">
    <location>
        <begin position="1609"/>
        <end position="1632"/>
    </location>
</feature>
<evidence type="ECO:0000256" key="7">
    <source>
        <dbReference type="ARBA" id="ARBA00023136"/>
    </source>
</evidence>
<dbReference type="KEGG" id="pyo:PY17X_1019600"/>
<dbReference type="InterPro" id="IPR003439">
    <property type="entry name" value="ABC_transporter-like_ATP-bd"/>
</dbReference>
<evidence type="ECO:0000313" key="10">
    <source>
        <dbReference type="EMBL" id="EAA21447.1"/>
    </source>
</evidence>
<gene>
    <name evidence="10" type="ORF">PY00207</name>
</gene>
<dbReference type="SUPFAM" id="SSF52540">
    <property type="entry name" value="P-loop containing nucleoside triphosphate hydrolases"/>
    <property type="match status" value="1"/>
</dbReference>
<keyword evidence="4" id="KW-0547">Nucleotide-binding</keyword>
<dbReference type="Pfam" id="PF00005">
    <property type="entry name" value="ABC_tran"/>
    <property type="match status" value="1"/>
</dbReference>
<feature type="transmembrane region" description="Helical" evidence="8">
    <location>
        <begin position="1653"/>
        <end position="1676"/>
    </location>
</feature>
<evidence type="ECO:0000256" key="8">
    <source>
        <dbReference type="SAM" id="Phobius"/>
    </source>
</evidence>
<dbReference type="EMBL" id="AABL01000055">
    <property type="protein sequence ID" value="EAA21447.1"/>
    <property type="molecule type" value="Genomic_DNA"/>
</dbReference>
<evidence type="ECO:0000256" key="4">
    <source>
        <dbReference type="ARBA" id="ARBA00022741"/>
    </source>
</evidence>
<organism evidence="10 11">
    <name type="scientific">Plasmodium yoelii yoelii</name>
    <dbReference type="NCBI Taxonomy" id="73239"/>
    <lineage>
        <taxon>Eukaryota</taxon>
        <taxon>Sar</taxon>
        <taxon>Alveolata</taxon>
        <taxon>Apicomplexa</taxon>
        <taxon>Aconoidasida</taxon>
        <taxon>Haemosporida</taxon>
        <taxon>Plasmodiidae</taxon>
        <taxon>Plasmodium</taxon>
        <taxon>Plasmodium (Vinckeia)</taxon>
    </lineage>
</organism>
<proteinExistence type="predicted"/>
<comment type="subcellular location">
    <subcellularLocation>
        <location evidence="1">Membrane</location>
        <topology evidence="1">Multi-pass membrane protein</topology>
    </subcellularLocation>
</comment>
<feature type="transmembrane region" description="Helical" evidence="8">
    <location>
        <begin position="1804"/>
        <end position="1828"/>
    </location>
</feature>
<dbReference type="PaxDb" id="73239-Q7RSZ4"/>
<feature type="transmembrane region" description="Helical" evidence="8">
    <location>
        <begin position="1688"/>
        <end position="1709"/>
    </location>
</feature>
<keyword evidence="2" id="KW-0813">Transport</keyword>
<comment type="caution">
    <text evidence="10">The sequence shown here is derived from an EMBL/GenBank/DDBJ whole genome shotgun (WGS) entry which is preliminary data.</text>
</comment>
<sequence>MKKFGNNSNIFSPYWVKKIVQIKKENNEQREVEINLENEKPNDPVLLYHDIKTETTYYYTSEGNNFYIFFKINHYINKELFYTNTNKYIPSIFIYFYDINKIENNTLPIQIYDQGKNASSMNYQLLLTKYYEIYNHYKKEINIFLKNSNNLIKKNIKKKKEIPINNTNVEGEKQTNQNYIKKNINDEQPTKICTEKLFIKDQKKKKKNMYTQSQSITKKIVDNYVLLTNYENHNEISYFDFINVFENTFHKYNIIHSNFEHNLAKLNFFDGKWNNKTYDEKIDIYFNFKEKYKNDGTNKLSDTDNLKNYKKQLHKYQTNNYFSKERNNIVKNDHTKKSEFHILMKENKIFNWWYNSLFILILTKNKNNFNQISAIKNFKKIIHLLKKNKNQIINNPIYIYTTKSTGGNEFYITYNNVNKSFSIFMSPFLIYFNKDKWSLLNFNEYNSQDQKKKNLRFVLNILLELFLYIRMIYFKKKNIRKLKVYLLERTLNGYARCKMVSAKNKSSNYTKDSTKLNRKNNITYKYTFYSVVDNFFLVQGENYSGNNKLFKKIKKVLLKCTNFNKYVFFEFSKTKLEHICTCIHDLMSWANKFDHEIFKNERKEHVYIHFVQKKTNFVQNSINQSCDKTNVISKRENNLYKICSFKITSYKDKILQISKNICMHLFHLFKSLEKSLNSDTIYILKHAQFILVRFPYICYTICCGKRKVQNLKRVLCKTYVRYRSMWFCKNYLKSTDKNILHLIKKKKKKVLWNIFLNKKNIFLFWYLLKIQKLLIYFYLCMITNYCAKTKSRCCCYCSVKHKKEQKKKEPKQVSYAYNMLHKTFTNLIKEIKSEKQKKKIFLHFRKNTNISCLCKVKNGTFYECLEKSSYFDCYKKAKKKKKKKKTAFTLKSVHMNEYFLKNNKKSVQIIQNGNNNQEEGIVKDTNQIQNSTLQRKYRIEEKRCLKQKNYYNFFKLKNMKKLIIKYGNCLTTKVNEEFNISKKKRKHIFLNANKVKHELIKIAHLFQCEAKDIINFVDIISKETNQTKLEISTEKNINGDKNISSYKNKEKEKEKMKDNLQEINQTCIHTIAISLSKNIQANKNFAIFNILPIILKEKKSYINKNEQINYKIIREFFYSSDYSLNKIYNNSNVHKYYIKLNYLAFFINGHMTYSVDIFSNQYENYFTFLYTHFPYFPSATKMSIKELKNKKDLSSSCEQITYKFSNVKYSVDNGNLEILHGINGMILPQKITIIMGPSGSGKTTLLNILSMQILDGVEGNFLINNKPRTKSVKHHMGYVLQDDYFFANLTVYETLEFAARIKLDIKDKKKLEDLINSVLNIMDLTHVKDTIVGNAFIRGISGGQRKRLSIATEILSNPPLLFMDEPTSGLDSAAALSLVECMQKMSRFSNTTILSSLHQPSSQIFEKFDKLIAISSGYIIYQGKTTDLNIYLKKIGFICPHGWNIADYLMEILSNKKNEPILLENYNKYISFNEEEGYYMDLNNINNTIIHNDHDSEIKKKENLENDSNKNNNEQILLSNNISQQDFDNEIKKRDQDSKKLKAIELLISFEMKKASYIMQFLYLLIRGLKKFIVDELTIIKIIDLSITLTIFGFLWSKAFSDPHRVLDSMGAIFFMIAYWTYYPAYLSLYSFPSERVIIAKERNVKTYQVSNYFLSQALAEFIFFFCLIAVWSLFSHIALYGSFKFDVYIGFVFIITLNSLISSSLGYFISTLFDNLSRSVSLLSVSLLTMTLSNGFYVEVAKLKPPVKYLQWFSFQTYTASAMAKIKFSDIFIECLPNNISIECQNINKIPENMVIKQRFADIQLYVSILILFTFYFIIKTCIYISLRWSNALKMK</sequence>
<keyword evidence="5" id="KW-0067">ATP-binding</keyword>
<evidence type="ECO:0000256" key="3">
    <source>
        <dbReference type="ARBA" id="ARBA00022692"/>
    </source>
</evidence>
<feature type="domain" description="ABC transporter" evidence="9">
    <location>
        <begin position="1202"/>
        <end position="1441"/>
    </location>
</feature>
<dbReference type="PROSITE" id="PS50893">
    <property type="entry name" value="ABC_TRANSPORTER_2"/>
    <property type="match status" value="1"/>
</dbReference>
<evidence type="ECO:0000256" key="5">
    <source>
        <dbReference type="ARBA" id="ARBA00022840"/>
    </source>
</evidence>
<evidence type="ECO:0000313" key="11">
    <source>
        <dbReference type="Proteomes" id="UP000008553"/>
    </source>
</evidence>
<dbReference type="InterPro" id="IPR050352">
    <property type="entry name" value="ABCG_transporters"/>
</dbReference>
<keyword evidence="6 8" id="KW-1133">Transmembrane helix</keyword>
<evidence type="ECO:0000256" key="1">
    <source>
        <dbReference type="ARBA" id="ARBA00004141"/>
    </source>
</evidence>
<accession>Q7RSZ4</accession>
<reference evidence="10 11" key="1">
    <citation type="journal article" date="2002" name="Nature">
        <title>Genome sequence and comparative analysis of the model rodent malaria parasite Plasmodium yoelii yoelii.</title>
        <authorList>
            <person name="Carlton J.M."/>
            <person name="Angiuoli S.V."/>
            <person name="Suh B.B."/>
            <person name="Kooij T.W."/>
            <person name="Pertea M."/>
            <person name="Silva J.C."/>
            <person name="Ermolaeva M.D."/>
            <person name="Allen J.E."/>
            <person name="Selengut J.D."/>
            <person name="Koo H.L."/>
            <person name="Peterson J.D."/>
            <person name="Pop M."/>
            <person name="Kosack D.S."/>
            <person name="Shumway M.F."/>
            <person name="Bidwell S.L."/>
            <person name="Shallom S.J."/>
            <person name="van Aken S.E."/>
            <person name="Riedmuller S.B."/>
            <person name="Feldblyum T.V."/>
            <person name="Cho J.K."/>
            <person name="Quackenbush J."/>
            <person name="Sedegah M."/>
            <person name="Shoaibi A."/>
            <person name="Cummings L.M."/>
            <person name="Florens L."/>
            <person name="Yates J.R."/>
            <person name="Raine J.D."/>
            <person name="Sinden R.E."/>
            <person name="Harris M.A."/>
            <person name="Cunningham D.A."/>
            <person name="Preiser P.R."/>
            <person name="Bergman L.W."/>
            <person name="Vaidya A.B."/>
            <person name="van Lin L.H."/>
            <person name="Janse C.J."/>
            <person name="Waters A.P."/>
            <person name="Smith H.O."/>
            <person name="White O.R."/>
            <person name="Salzberg S.L."/>
            <person name="Venter J.C."/>
            <person name="Fraser C.M."/>
            <person name="Hoffman S.L."/>
            <person name="Gardner M.J."/>
            <person name="Carucci D.J."/>
        </authorList>
    </citation>
    <scope>NUCLEOTIDE SEQUENCE [LARGE SCALE GENOMIC DNA]</scope>
    <source>
        <strain evidence="10 11">17XNL</strain>
    </source>
</reference>